<name>A0A9P8NQP0_ASPFM</name>
<dbReference type="Pfam" id="PF13489">
    <property type="entry name" value="Methyltransf_23"/>
    <property type="match status" value="1"/>
</dbReference>
<reference evidence="1" key="1">
    <citation type="submission" date="2021-08" db="EMBL/GenBank/DDBJ databases">
        <title>Global Aspergillus fumigatus from environmental and clinical sources.</title>
        <authorList>
            <person name="Barber A."/>
            <person name="Sae-Ong T."/>
        </authorList>
    </citation>
    <scope>NUCLEOTIDE SEQUENCE</scope>
    <source>
        <strain evidence="1">NRZ-2016-071</strain>
    </source>
</reference>
<dbReference type="AlphaFoldDB" id="A0A9P8NQP0"/>
<dbReference type="EMBL" id="JAIBSC010000001">
    <property type="protein sequence ID" value="KAH1911789.1"/>
    <property type="molecule type" value="Genomic_DNA"/>
</dbReference>
<dbReference type="SUPFAM" id="SSF53335">
    <property type="entry name" value="S-adenosyl-L-methionine-dependent methyltransferases"/>
    <property type="match status" value="1"/>
</dbReference>
<dbReference type="Proteomes" id="UP000813423">
    <property type="component" value="Unassembled WGS sequence"/>
</dbReference>
<dbReference type="Gene3D" id="3.40.50.150">
    <property type="entry name" value="Vaccinia Virus protein VP39"/>
    <property type="match status" value="1"/>
</dbReference>
<protein>
    <recommendedName>
        <fullName evidence="3">Methyltransferase</fullName>
    </recommendedName>
</protein>
<evidence type="ECO:0008006" key="3">
    <source>
        <dbReference type="Google" id="ProtNLM"/>
    </source>
</evidence>
<evidence type="ECO:0000313" key="2">
    <source>
        <dbReference type="Proteomes" id="UP000813423"/>
    </source>
</evidence>
<comment type="caution">
    <text evidence="1">The sequence shown here is derived from an EMBL/GenBank/DDBJ whole genome shotgun (WGS) entry which is preliminary data.</text>
</comment>
<sequence>MSDFTELNRQYFRSVHDQYRVQSAFLTNPHSKLASSYREEFRQGQELIFNEVQGRRAWISDTWNDTKSGKGHKIRMLEYACGPGAVSAALAPFVDHIVGIDVSEEMIKQFNINAQETGFADKMHGYHGDLLAEPVPDHLSGPEFFDFDLVAVSMALHHFDKPDMALQRLGERLKKDGMFLIIDLVLEDEHSSNSLQKAFPQASATVRTHGFTSDSMQKLFEEAGMGQNFDYKVIQEPIVFRKEGKEIRKTVFIARSQRS</sequence>
<accession>A0A9P8NQP0</accession>
<dbReference type="PANTHER" id="PTHR43861">
    <property type="entry name" value="TRANS-ACONITATE 2-METHYLTRANSFERASE-RELATED"/>
    <property type="match status" value="1"/>
</dbReference>
<organism evidence="1 2">
    <name type="scientific">Aspergillus fumigatus</name>
    <name type="common">Neosartorya fumigata</name>
    <dbReference type="NCBI Taxonomy" id="746128"/>
    <lineage>
        <taxon>Eukaryota</taxon>
        <taxon>Fungi</taxon>
        <taxon>Dikarya</taxon>
        <taxon>Ascomycota</taxon>
        <taxon>Pezizomycotina</taxon>
        <taxon>Eurotiomycetes</taxon>
        <taxon>Eurotiomycetidae</taxon>
        <taxon>Eurotiales</taxon>
        <taxon>Aspergillaceae</taxon>
        <taxon>Aspergillus</taxon>
        <taxon>Aspergillus subgen. Fumigati</taxon>
    </lineage>
</organism>
<evidence type="ECO:0000313" key="1">
    <source>
        <dbReference type="EMBL" id="KAH1911789.1"/>
    </source>
</evidence>
<dbReference type="InterPro" id="IPR029063">
    <property type="entry name" value="SAM-dependent_MTases_sf"/>
</dbReference>
<dbReference type="CDD" id="cd02440">
    <property type="entry name" value="AdoMet_MTases"/>
    <property type="match status" value="1"/>
</dbReference>
<proteinExistence type="predicted"/>
<gene>
    <name evidence="1" type="ORF">KXV57_000178</name>
</gene>